<dbReference type="SMART" id="SM00560">
    <property type="entry name" value="LamGL"/>
    <property type="match status" value="1"/>
</dbReference>
<dbReference type="InterPro" id="IPR013783">
    <property type="entry name" value="Ig-like_fold"/>
</dbReference>
<dbReference type="InterPro" id="IPR006558">
    <property type="entry name" value="LamG-like"/>
</dbReference>
<dbReference type="GO" id="GO:0005509">
    <property type="term" value="F:calcium ion binding"/>
    <property type="evidence" value="ECO:0007669"/>
    <property type="project" value="InterPro"/>
</dbReference>
<dbReference type="InterPro" id="IPR028974">
    <property type="entry name" value="TSP_type-3_rpt"/>
</dbReference>
<organism evidence="4 5">
    <name type="scientific">Flavobacterium stagni</name>
    <dbReference type="NCBI Taxonomy" id="2506421"/>
    <lineage>
        <taxon>Bacteria</taxon>
        <taxon>Pseudomonadati</taxon>
        <taxon>Bacteroidota</taxon>
        <taxon>Flavobacteriia</taxon>
        <taxon>Flavobacteriales</taxon>
        <taxon>Flavobacteriaceae</taxon>
        <taxon>Flavobacterium</taxon>
    </lineage>
</organism>
<dbReference type="GO" id="GO:0005975">
    <property type="term" value="P:carbohydrate metabolic process"/>
    <property type="evidence" value="ECO:0007669"/>
    <property type="project" value="UniProtKB-ARBA"/>
</dbReference>
<dbReference type="NCBIfam" id="TIGR04183">
    <property type="entry name" value="Por_Secre_tail"/>
    <property type="match status" value="1"/>
</dbReference>
<dbReference type="InterPro" id="IPR044023">
    <property type="entry name" value="Ig_7"/>
</dbReference>
<evidence type="ECO:0000313" key="5">
    <source>
        <dbReference type="Proteomes" id="UP000289857"/>
    </source>
</evidence>
<dbReference type="SUPFAM" id="SSF103647">
    <property type="entry name" value="TSP type-3 repeat"/>
    <property type="match status" value="1"/>
</dbReference>
<comment type="caution">
    <text evidence="4">The sequence shown here is derived from an EMBL/GenBank/DDBJ whole genome shotgun (WGS) entry which is preliminary data.</text>
</comment>
<evidence type="ECO:0000259" key="3">
    <source>
        <dbReference type="SMART" id="SM00560"/>
    </source>
</evidence>
<dbReference type="Gene3D" id="4.10.1080.10">
    <property type="entry name" value="TSP type-3 repeat"/>
    <property type="match status" value="1"/>
</dbReference>
<accession>A0A4Q1K8F6</accession>
<dbReference type="SUPFAM" id="SSF49899">
    <property type="entry name" value="Concanavalin A-like lectins/glucanases"/>
    <property type="match status" value="1"/>
</dbReference>
<dbReference type="Proteomes" id="UP000289857">
    <property type="component" value="Unassembled WGS sequence"/>
</dbReference>
<dbReference type="NCBIfam" id="NF012200">
    <property type="entry name" value="choice_anch_D"/>
    <property type="match status" value="1"/>
</dbReference>
<dbReference type="GO" id="GO:0004553">
    <property type="term" value="F:hydrolase activity, hydrolyzing O-glycosyl compounds"/>
    <property type="evidence" value="ECO:0007669"/>
    <property type="project" value="UniProtKB-ARBA"/>
</dbReference>
<dbReference type="Pfam" id="PF19081">
    <property type="entry name" value="Ig_7"/>
    <property type="match status" value="1"/>
</dbReference>
<name>A0A4Q1K8F6_9FLAO</name>
<keyword evidence="5" id="KW-1185">Reference proteome</keyword>
<evidence type="ECO:0000313" key="4">
    <source>
        <dbReference type="EMBL" id="RXR22471.1"/>
    </source>
</evidence>
<proteinExistence type="predicted"/>
<dbReference type="OrthoDB" id="2582440at2"/>
<feature type="domain" description="LamG-like jellyroll fold" evidence="3">
    <location>
        <begin position="1136"/>
        <end position="1257"/>
    </location>
</feature>
<gene>
    <name evidence="4" type="ORF">EQG61_07755</name>
</gene>
<keyword evidence="2" id="KW-1015">Disulfide bond</keyword>
<keyword evidence="1" id="KW-0732">Signal</keyword>
<dbReference type="Gene3D" id="2.60.120.200">
    <property type="match status" value="1"/>
</dbReference>
<evidence type="ECO:0000256" key="1">
    <source>
        <dbReference type="ARBA" id="ARBA00022729"/>
    </source>
</evidence>
<dbReference type="InterPro" id="IPR026444">
    <property type="entry name" value="Secre_tail"/>
</dbReference>
<dbReference type="InterPro" id="IPR013320">
    <property type="entry name" value="ConA-like_dom_sf"/>
</dbReference>
<evidence type="ECO:0000256" key="2">
    <source>
        <dbReference type="ARBA" id="ARBA00023157"/>
    </source>
</evidence>
<protein>
    <submittedName>
        <fullName evidence="4">Choice-of-anchor D domain-containing protein</fullName>
    </submittedName>
</protein>
<sequence>MHFIEFIHFYLHIFEPSNQIKTINNLNVMKAITLKLHFIVLITLLTQTLNAQCSSGCNLTITVPNNNTYNLTAGQTVCITGSGTFTGRLNNFNGNTLCIGTGVNYNPSTAPNYNGNWTIINHGTFTKTTNLNFNSGTSFTNAATGTISLGSINIGSSTTFNNYGTLSVTALTVNSGGSVTLGGTTNSSGLISNNGSLNITGALNTVGITNNSGGAITASATIVSTAGIINNGTFNTTANVTATTFTNNSGSNFTINGALALTGLLSNSSTMNITGSLTGTAVTNFSGGNLSINGNASITGTLTNTGTLTQQGSFNTAIILNNSGGVILGGSSTSCNYISASGAFTNNGTIGGSGHAIVVGNTPIGTGSILSPATTSLSTPTVQPTALNLSFNGTSVNGSFTQASNATAGGYIILRATSTTTSAPGTTNPTNYTNYSIGQTLGSWTIVALNNGRSNTTFTDDVSTLCNYIHYRILSYALSGNCRVYRTSSALTNYVDIRPSITGTTPGTIIGAGTVTLGATANYGTVNWYANSSGGSILGTGTTFTTPSISTSTNYYAEAANGTCVSATRTLVIATVDYPEIDIRGNNVAIGNGDATPSTSDFTFIGSNDVAVGSISKTFQLRNLSSTAPLTIGTISFSGANASDFSIGTPPATTVAANSSTTFTIVFNPSATGTRNAIISIVNNDQNENPYTFSIQGTGITDIDGDGIDVSVDTDDDNDGISDLSECRTCTTDPFQNGSFETPVIGASTYSFVPTASVTGWQTSAENVIEIWSSGFNGVNAAAGNQFAELNANVPGVLYQTFCLNGAGGTITYSVRHRGRVGTDTAYMKIGNSLANALASTPVQTLTDGNSAWGLYAGTYTIPTGMRQIVITFQAGPTATGDQSVGNFIDDIQITINQSCVDTDADGVADISDLDSDNDGTPDIEEAGFKAYSNQSSTMDKTNASLWADANANGLNDYIEATLAAPSYTVLNSDGDVVPNYIDLDSDNDSLFDIDEAGLLIGDGDVNGDGKGDYLDADGDGIMNIHDNYTGYGTNGKAYAQDTDNDGTADVLDLDSNNDGINDVATGLFAALDTDNNGRINGTADADEDGLLDTFDTNTSVTGSPRNLDQKLYLNFDGRNDYAEDSPILGGLSNATLMAWIDLAPTFASDGIVMGQSNFHIKVNSSRALQVVINGTTFTYTNTAALSRSKWYHVAATYGGGSLTIYLNGDPQTFSVSGAISADTSNFTLGKNPTNTNTYFNGKMDEVRVFNVSMSDTKVQRMINQEIQSNGAQVRGTFIPKDIESLPYANLIRYYRMDAFKDDIADNFVSPGIDTGTGLKIYNHKVIATQEAPMPYVTVRTGDFATAITDTTKDIDGADVLNFDWNIIDVRHNITETSNSTDLAMVINSGVRVTMNNDTKMQNAWYLKLDGVLDLAGRSQLIQTNSSDLEVTSAGSIERDQQGTKNIYNYNYWSSPVAAINTTTNNGAFTVAGVVKDGTTSTPQNITWTSGLDGAATSPITLSSYWIFKFQNLTNTYANWQSVGQNGALYPAQGFTLKGSGATGPNQNLTFVGKPNNGTVTTTVAPSNLNLTGNPYPSAIDANLFINANTSSITGSLYFWEHAANNNSHNLSAYQGGYSVRNLVGGVGPSAPAGINGVGNSSRVPQRYIPVGQGFFVVGNSTGGTITFTNGQRTFIKETNASSNALFKNANATTSYLGNNEEDPIANDQYIRVRLGMTSKDNYHRNILLGFMENLATPALDYGFDAVSIDNQPNDVYFKTAGTNLAIQGDDYFNVNKMYPIGVKAYITGEIKFMIDEVENLPAAQRYYILDNQDGVFHDITNNPYIVEVPQGNTDNRFVLTFKDTTALNNTDFNNENSIQVVYTSTNDVLTIKNNVADATIHKVILYNMLGQEVMTFKVNGQDQSHIEIPVNGISSGTYITKVVSDKGTTSKKIVFN</sequence>
<dbReference type="Pfam" id="PF18962">
    <property type="entry name" value="Por_Secre_tail"/>
    <property type="match status" value="1"/>
</dbReference>
<dbReference type="Pfam" id="PF13385">
    <property type="entry name" value="Laminin_G_3"/>
    <property type="match status" value="1"/>
</dbReference>
<dbReference type="Gene3D" id="2.60.40.10">
    <property type="entry name" value="Immunoglobulins"/>
    <property type="match status" value="1"/>
</dbReference>
<dbReference type="EMBL" id="SBKN01000004">
    <property type="protein sequence ID" value="RXR22471.1"/>
    <property type="molecule type" value="Genomic_DNA"/>
</dbReference>
<reference evidence="5" key="1">
    <citation type="submission" date="2019-01" db="EMBL/GenBank/DDBJ databases">
        <title>Cytophagaceae bacterium strain CAR-16.</title>
        <authorList>
            <person name="Chen W.-M."/>
        </authorList>
    </citation>
    <scope>NUCLEOTIDE SEQUENCE [LARGE SCALE GENOMIC DNA]</scope>
    <source>
        <strain evidence="5">WWJ-16</strain>
    </source>
</reference>